<dbReference type="PANTHER" id="PTHR42194:SF1">
    <property type="entry name" value="UPF0276 PROTEIN HI_1600"/>
    <property type="match status" value="1"/>
</dbReference>
<evidence type="ECO:0000313" key="1">
    <source>
        <dbReference type="EMBL" id="MBC3886449.1"/>
    </source>
</evidence>
<name>A0ABR6YRN9_9BURK</name>
<reference evidence="1 2" key="1">
    <citation type="submission" date="2020-08" db="EMBL/GenBank/DDBJ databases">
        <title>Novel species isolated from subtropical streams in China.</title>
        <authorList>
            <person name="Lu H."/>
        </authorList>
    </citation>
    <scope>NUCLEOTIDE SEQUENCE [LARGE SCALE GENOMIC DNA]</scope>
    <source>
        <strain evidence="1 2">FT31W</strain>
    </source>
</reference>
<dbReference type="InterPro" id="IPR007801">
    <property type="entry name" value="MbnB/TglH/ChrH"/>
</dbReference>
<accession>A0ABR6YRN9</accession>
<dbReference type="EMBL" id="JACOGC010000007">
    <property type="protein sequence ID" value="MBC3886449.1"/>
    <property type="molecule type" value="Genomic_DNA"/>
</dbReference>
<evidence type="ECO:0000313" key="2">
    <source>
        <dbReference type="Proteomes" id="UP000613113"/>
    </source>
</evidence>
<dbReference type="RefSeq" id="WP_186863995.1">
    <property type="nucleotide sequence ID" value="NZ_JACOGC010000007.1"/>
</dbReference>
<gene>
    <name evidence="1" type="ORF">H8K27_15075</name>
</gene>
<dbReference type="Gene3D" id="3.20.20.150">
    <property type="entry name" value="Divalent-metal-dependent TIM barrel enzymes"/>
    <property type="match status" value="1"/>
</dbReference>
<protein>
    <submittedName>
        <fullName evidence="1">DUF692 domain-containing protein</fullName>
    </submittedName>
</protein>
<dbReference type="Proteomes" id="UP000613113">
    <property type="component" value="Unassembled WGS sequence"/>
</dbReference>
<dbReference type="SUPFAM" id="SSF51658">
    <property type="entry name" value="Xylose isomerase-like"/>
    <property type="match status" value="1"/>
</dbReference>
<comment type="caution">
    <text evidence="1">The sequence shown here is derived from an EMBL/GenBank/DDBJ whole genome shotgun (WGS) entry which is preliminary data.</text>
</comment>
<organism evidence="1 2">
    <name type="scientific">Undibacterium griseum</name>
    <dbReference type="NCBI Taxonomy" id="2762295"/>
    <lineage>
        <taxon>Bacteria</taxon>
        <taxon>Pseudomonadati</taxon>
        <taxon>Pseudomonadota</taxon>
        <taxon>Betaproteobacteria</taxon>
        <taxon>Burkholderiales</taxon>
        <taxon>Oxalobacteraceae</taxon>
        <taxon>Undibacterium</taxon>
    </lineage>
</organism>
<keyword evidence="2" id="KW-1185">Reference proteome</keyword>
<dbReference type="InterPro" id="IPR036237">
    <property type="entry name" value="Xyl_isomerase-like_sf"/>
</dbReference>
<sequence length="306" mass="34038">MTPPTTRLANPFSIQHSSDAALDLRGTGVGLRVPHYQDFLREPVDVAWLEVHSENYFGDGGYDLHVLTSLRRDYPVSLHGVGLGLGSAEGYRQDHIDRLQRLAERIEPALVSEHLCWGAVAGRALHDLLPMPLNPSSLNLLSDRIDDLQTQLKRRVLIENVSTYIRFRDDQMSEAEFLAQLALRTGCGIVLDINNLYVNQLNHQESATEALLTLARLPAGSVGEIHLAGHRQMDGCLIDDHGSHVAEPVWDLFRKSCSLLGTEIPVLLEWDTHIPSLPVLVAEAQKAEQYRSAAQSQNREIMNALP</sequence>
<dbReference type="NCBIfam" id="NF003818">
    <property type="entry name" value="PRK05409.1"/>
    <property type="match status" value="1"/>
</dbReference>
<dbReference type="PANTHER" id="PTHR42194">
    <property type="entry name" value="UPF0276 PROTEIN HI_1600"/>
    <property type="match status" value="1"/>
</dbReference>
<dbReference type="Pfam" id="PF05114">
    <property type="entry name" value="MbnB_TglH_ChrH"/>
    <property type="match status" value="1"/>
</dbReference>
<proteinExistence type="predicted"/>